<dbReference type="PROSITE" id="PS51750">
    <property type="entry name" value="BRO_N"/>
    <property type="match status" value="1"/>
</dbReference>
<dbReference type="AlphaFoldDB" id="A0A9D2S7Q7"/>
<evidence type="ECO:0000313" key="3">
    <source>
        <dbReference type="Proteomes" id="UP000824211"/>
    </source>
</evidence>
<evidence type="ECO:0000259" key="1">
    <source>
        <dbReference type="PROSITE" id="PS51750"/>
    </source>
</evidence>
<feature type="domain" description="Bro-N" evidence="1">
    <location>
        <begin position="1"/>
        <end position="82"/>
    </location>
</feature>
<gene>
    <name evidence="2" type="ORF">H9771_02990</name>
</gene>
<dbReference type="EMBL" id="DWXX01000050">
    <property type="protein sequence ID" value="HJB58620.1"/>
    <property type="molecule type" value="Genomic_DNA"/>
</dbReference>
<protein>
    <submittedName>
        <fullName evidence="2">Bro-N domain-containing protein</fullName>
    </submittedName>
</protein>
<dbReference type="Proteomes" id="UP000824211">
    <property type="component" value="Unassembled WGS sequence"/>
</dbReference>
<accession>A0A9D2S7Q7</accession>
<evidence type="ECO:0000313" key="2">
    <source>
        <dbReference type="EMBL" id="HJB58620.1"/>
    </source>
</evidence>
<dbReference type="Pfam" id="PF02498">
    <property type="entry name" value="Bro-N"/>
    <property type="match status" value="1"/>
</dbReference>
<comment type="caution">
    <text evidence="2">The sequence shown here is derived from an EMBL/GenBank/DDBJ whole genome shotgun (WGS) entry which is preliminary data.</text>
</comment>
<sequence length="93" mass="10416">MVGKDVAEVLGYATPQKAVRDHVDNEDRTVNESFTVNGTPLTLINESGLYSLVRAVRPSPARFSCPLCLADARHLPRTRGRQDRFRFQRADTS</sequence>
<dbReference type="InterPro" id="IPR003497">
    <property type="entry name" value="BRO_N_domain"/>
</dbReference>
<reference evidence="2" key="1">
    <citation type="journal article" date="2021" name="PeerJ">
        <title>Extensive microbial diversity within the chicken gut microbiome revealed by metagenomics and culture.</title>
        <authorList>
            <person name="Gilroy R."/>
            <person name="Ravi A."/>
            <person name="Getino M."/>
            <person name="Pursley I."/>
            <person name="Horton D.L."/>
            <person name="Alikhan N.F."/>
            <person name="Baker D."/>
            <person name="Gharbi K."/>
            <person name="Hall N."/>
            <person name="Watson M."/>
            <person name="Adriaenssens E.M."/>
            <person name="Foster-Nyarko E."/>
            <person name="Jarju S."/>
            <person name="Secka A."/>
            <person name="Antonio M."/>
            <person name="Oren A."/>
            <person name="Chaudhuri R.R."/>
            <person name="La Ragione R."/>
            <person name="Hildebrand F."/>
            <person name="Pallen M.J."/>
        </authorList>
    </citation>
    <scope>NUCLEOTIDE SEQUENCE</scope>
    <source>
        <strain evidence="2">ChiHjej9B8-13557</strain>
    </source>
</reference>
<name>A0A9D2S7Q7_9FIRM</name>
<proteinExistence type="predicted"/>
<reference evidence="2" key="2">
    <citation type="submission" date="2021-04" db="EMBL/GenBank/DDBJ databases">
        <authorList>
            <person name="Gilroy R."/>
        </authorList>
    </citation>
    <scope>NUCLEOTIDE SEQUENCE</scope>
    <source>
        <strain evidence="2">ChiHjej9B8-13557</strain>
    </source>
</reference>
<organism evidence="2 3">
    <name type="scientific">Candidatus Faecalibacterium faecipullorum</name>
    <dbReference type="NCBI Taxonomy" id="2838578"/>
    <lineage>
        <taxon>Bacteria</taxon>
        <taxon>Bacillati</taxon>
        <taxon>Bacillota</taxon>
        <taxon>Clostridia</taxon>
        <taxon>Eubacteriales</taxon>
        <taxon>Oscillospiraceae</taxon>
        <taxon>Faecalibacterium</taxon>
    </lineage>
</organism>